<dbReference type="Gene3D" id="3.40.1190.20">
    <property type="match status" value="1"/>
</dbReference>
<dbReference type="EC" id="2.7.1.-" evidence="4"/>
<dbReference type="PANTHER" id="PTHR10584">
    <property type="entry name" value="SUGAR KINASE"/>
    <property type="match status" value="1"/>
</dbReference>
<proteinExistence type="predicted"/>
<gene>
    <name evidence="4" type="primary">yihV</name>
    <name evidence="4" type="ORF">TICRE_09010</name>
</gene>
<organism evidence="4 5">
    <name type="scientific">Tissierella creatinophila DSM 6911</name>
    <dbReference type="NCBI Taxonomy" id="1123403"/>
    <lineage>
        <taxon>Bacteria</taxon>
        <taxon>Bacillati</taxon>
        <taxon>Bacillota</taxon>
        <taxon>Tissierellia</taxon>
        <taxon>Tissierellales</taxon>
        <taxon>Tissierellaceae</taxon>
        <taxon>Tissierella</taxon>
    </lineage>
</organism>
<dbReference type="PANTHER" id="PTHR10584:SF157">
    <property type="entry name" value="SULFOFRUCTOSE KINASE"/>
    <property type="match status" value="1"/>
</dbReference>
<dbReference type="InterPro" id="IPR029056">
    <property type="entry name" value="Ribokinase-like"/>
</dbReference>
<keyword evidence="2 4" id="KW-0418">Kinase</keyword>
<evidence type="ECO:0000313" key="4">
    <source>
        <dbReference type="EMBL" id="OLS03200.1"/>
    </source>
</evidence>
<dbReference type="OrthoDB" id="9775849at2"/>
<protein>
    <submittedName>
        <fullName evidence="4">Sulfofructose kinase</fullName>
        <ecNumber evidence="4">2.7.1.-</ecNumber>
    </submittedName>
</protein>
<evidence type="ECO:0000256" key="2">
    <source>
        <dbReference type="ARBA" id="ARBA00022777"/>
    </source>
</evidence>
<dbReference type="InterPro" id="IPR011611">
    <property type="entry name" value="PfkB_dom"/>
</dbReference>
<keyword evidence="1 4" id="KW-0808">Transferase</keyword>
<keyword evidence="5" id="KW-1185">Reference proteome</keyword>
<accession>A0A1U7M7H0</accession>
<dbReference type="GO" id="GO:0016301">
    <property type="term" value="F:kinase activity"/>
    <property type="evidence" value="ECO:0007669"/>
    <property type="project" value="UniProtKB-KW"/>
</dbReference>
<dbReference type="SUPFAM" id="SSF53613">
    <property type="entry name" value="Ribokinase-like"/>
    <property type="match status" value="1"/>
</dbReference>
<dbReference type="Pfam" id="PF00294">
    <property type="entry name" value="PfkB"/>
    <property type="match status" value="1"/>
</dbReference>
<comment type="caution">
    <text evidence="4">The sequence shown here is derived from an EMBL/GenBank/DDBJ whole genome shotgun (WGS) entry which is preliminary data.</text>
</comment>
<name>A0A1U7M7H0_TISCR</name>
<dbReference type="EMBL" id="LTDM01000011">
    <property type="protein sequence ID" value="OLS03200.1"/>
    <property type="molecule type" value="Genomic_DNA"/>
</dbReference>
<dbReference type="PROSITE" id="PS00584">
    <property type="entry name" value="PFKB_KINASES_2"/>
    <property type="match status" value="1"/>
</dbReference>
<dbReference type="AlphaFoldDB" id="A0A1U7M7H0"/>
<dbReference type="Proteomes" id="UP000186112">
    <property type="component" value="Unassembled WGS sequence"/>
</dbReference>
<dbReference type="GO" id="GO:0005829">
    <property type="term" value="C:cytosol"/>
    <property type="evidence" value="ECO:0007669"/>
    <property type="project" value="TreeGrafter"/>
</dbReference>
<sequence>MVDVLCIGHVAYDVTLPLKDYPLENSKYVIDYKIEGGGGPASNAAYLLSKWGIKTSFIGLLGDDAYGKNIIEEFKNVGTDTSMVKMAKDYPTPYSTILVNIKSGTRTIINCKVPYSQLDIDQKDLEKLNPKVMLFDGHELKTSIKAIELFPNAKTILDAGSVREGTLVLGERVDYLIVSENFALSYCEMESLKNENDYEECMSKMKKLNKHGQIVVTLGERGLIYEEKGKVKSLDAYKVKAVDTTGAGDIFHGAFAYGLINNYSLIENLKLSSKTSAISVQTLGGRKSIPDKDKII</sequence>
<feature type="domain" description="Carbohydrate kinase PfkB" evidence="3">
    <location>
        <begin position="3"/>
        <end position="291"/>
    </location>
</feature>
<dbReference type="RefSeq" id="WP_075725580.1">
    <property type="nucleotide sequence ID" value="NZ_LTDM01000011.1"/>
</dbReference>
<evidence type="ECO:0000259" key="3">
    <source>
        <dbReference type="Pfam" id="PF00294"/>
    </source>
</evidence>
<reference evidence="4 5" key="1">
    <citation type="submission" date="2016-02" db="EMBL/GenBank/DDBJ databases">
        <title>Genome sequence of Tissierella creatinophila DSM 6911.</title>
        <authorList>
            <person name="Poehlein A."/>
            <person name="Daniel R."/>
        </authorList>
    </citation>
    <scope>NUCLEOTIDE SEQUENCE [LARGE SCALE GENOMIC DNA]</scope>
    <source>
        <strain evidence="4 5">DSM 6911</strain>
    </source>
</reference>
<evidence type="ECO:0000313" key="5">
    <source>
        <dbReference type="Proteomes" id="UP000186112"/>
    </source>
</evidence>
<evidence type="ECO:0000256" key="1">
    <source>
        <dbReference type="ARBA" id="ARBA00022679"/>
    </source>
</evidence>
<dbReference type="InterPro" id="IPR002173">
    <property type="entry name" value="Carboh/pur_kinase_PfkB_CS"/>
</dbReference>